<feature type="non-terminal residue" evidence="3">
    <location>
        <position position="1"/>
    </location>
</feature>
<accession>A0AAN6XCL9</accession>
<dbReference type="AlphaFoldDB" id="A0AAN6XCL9"/>
<dbReference type="EMBL" id="MU863959">
    <property type="protein sequence ID" value="KAK4197653.1"/>
    <property type="molecule type" value="Genomic_DNA"/>
</dbReference>
<dbReference type="InterPro" id="IPR029498">
    <property type="entry name" value="HeLo_dom"/>
</dbReference>
<sequence length="793" mass="89881">EAAGLVVGVIALAGIFNDCLEGLSHISALRSMRHDAELLNTKLDVEKALFLQWAERVRLVQSDCDRRLLSGSTAQTVEKILRQMRQLTDIISEYGLRPQRSDDDVASGANLISGPRMLDFTNSFERLQVGARNTDSEVMAVRQKRLSVFSKVRWVALDKEKFESLLNDISYFIAKLNELVPPIAHSYQGGVLANFRQDSLPLIPALAQEQSVVVAGKSGLEQFHTRLLNRLWFRKIAERREYIHPAHSATLKWVFTPPSPDQGWTDLSHWLRSGSGIYWISGKAGSGKSTLMKYLVDHVTTKSLLATWAAGVELVTPHFFFYYLGTREQKSLTGLTRTLLYDILSHNKSWIPELLPGMWKETLAASDDQSIDLPTHSEVISAFLALGQLPVKLCVFVDGLDEYDCDNLEVISFIQSLARSPNIKLVVSSRPEPEFIESFSGHPMLRMQEATQDDITLYVRDKLGSHRYMTALLERPDTRLRALGLMDTLCEKADGVFIWVVLASMSLERGFVNKDRIQELERRIAELPRELTDMFVHMMGRVSKGYQQQGAKYLRICFDSVQNERPGYLRLAGFALVDRNHQNHAACSLVDENMMEGLGNLCEDFAGRLNSRCGGLLEITSREEFLISEVVFFHRTVVEFLQTEGAWDLDLLQIRDASFNSHLALSSIWMYTAQLPFLTSGWCIGVALKWLSDALTMGQQPVDTVISFILTWQDVLLHAESEQVFRNITSANTTNRGKERVPVPDEIGLVIVIELGIVEIFDFYAQRHGLTEHLHRRRGRYPLVYHALYRPFV</sequence>
<dbReference type="PANTHER" id="PTHR10039">
    <property type="entry name" value="AMELOGENIN"/>
    <property type="match status" value="1"/>
</dbReference>
<comment type="caution">
    <text evidence="3">The sequence shown here is derived from an EMBL/GenBank/DDBJ whole genome shotgun (WGS) entry which is preliminary data.</text>
</comment>
<evidence type="ECO:0000256" key="1">
    <source>
        <dbReference type="ARBA" id="ARBA00022737"/>
    </source>
</evidence>
<protein>
    <submittedName>
        <fullName evidence="3">Prion-inhibition and propagation-domain-containing protein</fullName>
    </submittedName>
</protein>
<feature type="domain" description="NACHT" evidence="2">
    <location>
        <begin position="276"/>
        <end position="431"/>
    </location>
</feature>
<dbReference type="Pfam" id="PF25053">
    <property type="entry name" value="DUF7791"/>
    <property type="match status" value="1"/>
</dbReference>
<dbReference type="InterPro" id="IPR056884">
    <property type="entry name" value="NPHP3-like_N"/>
</dbReference>
<dbReference type="InterPro" id="IPR038305">
    <property type="entry name" value="HeLo_sf"/>
</dbReference>
<proteinExistence type="predicted"/>
<gene>
    <name evidence="3" type="ORF">QBC40DRAFT_333211</name>
</gene>
<dbReference type="Pfam" id="PF14479">
    <property type="entry name" value="HeLo"/>
    <property type="match status" value="1"/>
</dbReference>
<dbReference type="InterPro" id="IPR056693">
    <property type="entry name" value="DUF7791"/>
</dbReference>
<dbReference type="InterPro" id="IPR007111">
    <property type="entry name" value="NACHT_NTPase"/>
</dbReference>
<dbReference type="Proteomes" id="UP001303160">
    <property type="component" value="Unassembled WGS sequence"/>
</dbReference>
<evidence type="ECO:0000313" key="3">
    <source>
        <dbReference type="EMBL" id="KAK4197653.1"/>
    </source>
</evidence>
<dbReference type="PROSITE" id="PS50837">
    <property type="entry name" value="NACHT"/>
    <property type="match status" value="1"/>
</dbReference>
<reference evidence="3" key="1">
    <citation type="journal article" date="2023" name="Mol. Phylogenet. Evol.">
        <title>Genome-scale phylogeny and comparative genomics of the fungal order Sordariales.</title>
        <authorList>
            <person name="Hensen N."/>
            <person name="Bonometti L."/>
            <person name="Westerberg I."/>
            <person name="Brannstrom I.O."/>
            <person name="Guillou S."/>
            <person name="Cros-Aarteil S."/>
            <person name="Calhoun S."/>
            <person name="Haridas S."/>
            <person name="Kuo A."/>
            <person name="Mondo S."/>
            <person name="Pangilinan J."/>
            <person name="Riley R."/>
            <person name="LaButti K."/>
            <person name="Andreopoulos B."/>
            <person name="Lipzen A."/>
            <person name="Chen C."/>
            <person name="Yan M."/>
            <person name="Daum C."/>
            <person name="Ng V."/>
            <person name="Clum A."/>
            <person name="Steindorff A."/>
            <person name="Ohm R.A."/>
            <person name="Martin F."/>
            <person name="Silar P."/>
            <person name="Natvig D.O."/>
            <person name="Lalanne C."/>
            <person name="Gautier V."/>
            <person name="Ament-Velasquez S.L."/>
            <person name="Kruys A."/>
            <person name="Hutchinson M.I."/>
            <person name="Powell A.J."/>
            <person name="Barry K."/>
            <person name="Miller A.N."/>
            <person name="Grigoriev I.V."/>
            <person name="Debuchy R."/>
            <person name="Gladieux P."/>
            <person name="Hiltunen Thoren M."/>
            <person name="Johannesson H."/>
        </authorList>
    </citation>
    <scope>NUCLEOTIDE SEQUENCE</scope>
    <source>
        <strain evidence="3">CBS 315.58</strain>
    </source>
</reference>
<keyword evidence="3" id="KW-0640">Prion</keyword>
<dbReference type="Pfam" id="PF24883">
    <property type="entry name" value="NPHP3_N"/>
    <property type="match status" value="1"/>
</dbReference>
<keyword evidence="3" id="KW-0034">Amyloid</keyword>
<keyword evidence="4" id="KW-1185">Reference proteome</keyword>
<dbReference type="PANTHER" id="PTHR10039:SF5">
    <property type="entry name" value="NACHT DOMAIN-CONTAINING PROTEIN"/>
    <property type="match status" value="1"/>
</dbReference>
<evidence type="ECO:0000313" key="4">
    <source>
        <dbReference type="Proteomes" id="UP001303160"/>
    </source>
</evidence>
<dbReference type="InterPro" id="IPR027417">
    <property type="entry name" value="P-loop_NTPase"/>
</dbReference>
<dbReference type="Gene3D" id="1.20.120.1020">
    <property type="entry name" value="Prion-inhibition and propagation, HeLo domain"/>
    <property type="match status" value="1"/>
</dbReference>
<name>A0AAN6XCL9_9PEZI</name>
<reference evidence="3" key="2">
    <citation type="submission" date="2023-05" db="EMBL/GenBank/DDBJ databases">
        <authorList>
            <consortium name="Lawrence Berkeley National Laboratory"/>
            <person name="Steindorff A."/>
            <person name="Hensen N."/>
            <person name="Bonometti L."/>
            <person name="Westerberg I."/>
            <person name="Brannstrom I.O."/>
            <person name="Guillou S."/>
            <person name="Cros-Aarteil S."/>
            <person name="Calhoun S."/>
            <person name="Haridas S."/>
            <person name="Kuo A."/>
            <person name="Mondo S."/>
            <person name="Pangilinan J."/>
            <person name="Riley R."/>
            <person name="Labutti K."/>
            <person name="Andreopoulos B."/>
            <person name="Lipzen A."/>
            <person name="Chen C."/>
            <person name="Yanf M."/>
            <person name="Daum C."/>
            <person name="Ng V."/>
            <person name="Clum A."/>
            <person name="Ohm R."/>
            <person name="Martin F."/>
            <person name="Silar P."/>
            <person name="Natvig D."/>
            <person name="Lalanne C."/>
            <person name="Gautier V."/>
            <person name="Ament-Velasquez S.L."/>
            <person name="Kruys A."/>
            <person name="Hutchinson M.I."/>
            <person name="Powell A.J."/>
            <person name="Barry K."/>
            <person name="Miller A.N."/>
            <person name="Grigoriev I.V."/>
            <person name="Debuchy R."/>
            <person name="Gladieux P."/>
            <person name="Thoren M.H."/>
            <person name="Johannesson H."/>
        </authorList>
    </citation>
    <scope>NUCLEOTIDE SEQUENCE</scope>
    <source>
        <strain evidence="3">CBS 315.58</strain>
    </source>
</reference>
<organism evidence="3 4">
    <name type="scientific">Triangularia verruculosa</name>
    <dbReference type="NCBI Taxonomy" id="2587418"/>
    <lineage>
        <taxon>Eukaryota</taxon>
        <taxon>Fungi</taxon>
        <taxon>Dikarya</taxon>
        <taxon>Ascomycota</taxon>
        <taxon>Pezizomycotina</taxon>
        <taxon>Sordariomycetes</taxon>
        <taxon>Sordariomycetidae</taxon>
        <taxon>Sordariales</taxon>
        <taxon>Podosporaceae</taxon>
        <taxon>Triangularia</taxon>
    </lineage>
</organism>
<keyword evidence="1" id="KW-0677">Repeat</keyword>
<evidence type="ECO:0000259" key="2">
    <source>
        <dbReference type="PROSITE" id="PS50837"/>
    </source>
</evidence>
<dbReference type="SUPFAM" id="SSF52540">
    <property type="entry name" value="P-loop containing nucleoside triphosphate hydrolases"/>
    <property type="match status" value="1"/>
</dbReference>
<dbReference type="Gene3D" id="3.40.50.300">
    <property type="entry name" value="P-loop containing nucleotide triphosphate hydrolases"/>
    <property type="match status" value="1"/>
</dbReference>
<feature type="non-terminal residue" evidence="3">
    <location>
        <position position="793"/>
    </location>
</feature>